<comment type="caution">
    <text evidence="2">The sequence shown here is derived from an EMBL/GenBank/DDBJ whole genome shotgun (WGS) entry which is preliminary data.</text>
</comment>
<reference evidence="2" key="1">
    <citation type="journal article" date="2023" name="Mol. Phylogenet. Evol.">
        <title>Genome-scale phylogeny and comparative genomics of the fungal order Sordariales.</title>
        <authorList>
            <person name="Hensen N."/>
            <person name="Bonometti L."/>
            <person name="Westerberg I."/>
            <person name="Brannstrom I.O."/>
            <person name="Guillou S."/>
            <person name="Cros-Aarteil S."/>
            <person name="Calhoun S."/>
            <person name="Haridas S."/>
            <person name="Kuo A."/>
            <person name="Mondo S."/>
            <person name="Pangilinan J."/>
            <person name="Riley R."/>
            <person name="LaButti K."/>
            <person name="Andreopoulos B."/>
            <person name="Lipzen A."/>
            <person name="Chen C."/>
            <person name="Yan M."/>
            <person name="Daum C."/>
            <person name="Ng V."/>
            <person name="Clum A."/>
            <person name="Steindorff A."/>
            <person name="Ohm R.A."/>
            <person name="Martin F."/>
            <person name="Silar P."/>
            <person name="Natvig D.O."/>
            <person name="Lalanne C."/>
            <person name="Gautier V."/>
            <person name="Ament-Velasquez S.L."/>
            <person name="Kruys A."/>
            <person name="Hutchinson M.I."/>
            <person name="Powell A.J."/>
            <person name="Barry K."/>
            <person name="Miller A.N."/>
            <person name="Grigoriev I.V."/>
            <person name="Debuchy R."/>
            <person name="Gladieux P."/>
            <person name="Hiltunen Thoren M."/>
            <person name="Johannesson H."/>
        </authorList>
    </citation>
    <scope>NUCLEOTIDE SEQUENCE</scope>
    <source>
        <strain evidence="2">CBS 232.78</strain>
    </source>
</reference>
<feature type="compositionally biased region" description="Basic and acidic residues" evidence="1">
    <location>
        <begin position="41"/>
        <end position="59"/>
    </location>
</feature>
<protein>
    <submittedName>
        <fullName evidence="2">Uncharacterized protein</fullName>
    </submittedName>
</protein>
<feature type="region of interest" description="Disordered" evidence="1">
    <location>
        <begin position="28"/>
        <end position="59"/>
    </location>
</feature>
<proteinExistence type="predicted"/>
<keyword evidence="3" id="KW-1185">Reference proteome</keyword>
<reference evidence="2" key="2">
    <citation type="submission" date="2023-06" db="EMBL/GenBank/DDBJ databases">
        <authorList>
            <consortium name="Lawrence Berkeley National Laboratory"/>
            <person name="Haridas S."/>
            <person name="Hensen N."/>
            <person name="Bonometti L."/>
            <person name="Westerberg I."/>
            <person name="Brannstrom I.O."/>
            <person name="Guillou S."/>
            <person name="Cros-Aarteil S."/>
            <person name="Calhoun S."/>
            <person name="Kuo A."/>
            <person name="Mondo S."/>
            <person name="Pangilinan J."/>
            <person name="Riley R."/>
            <person name="LaButti K."/>
            <person name="Andreopoulos B."/>
            <person name="Lipzen A."/>
            <person name="Chen C."/>
            <person name="Yanf M."/>
            <person name="Daum C."/>
            <person name="Ng V."/>
            <person name="Clum A."/>
            <person name="Steindorff A."/>
            <person name="Ohm R."/>
            <person name="Martin F."/>
            <person name="Silar P."/>
            <person name="Natvig D."/>
            <person name="Lalanne C."/>
            <person name="Gautier V."/>
            <person name="Ament-velasquez S.L."/>
            <person name="Kruys A."/>
            <person name="Hutchinson M.I."/>
            <person name="Powell A.J."/>
            <person name="Barry K."/>
            <person name="Miller A.N."/>
            <person name="Grigoriev I.V."/>
            <person name="Debuchy R."/>
            <person name="Gladieux P."/>
            <person name="Thoren M.H."/>
            <person name="Johannesson H."/>
        </authorList>
    </citation>
    <scope>NUCLEOTIDE SEQUENCE</scope>
    <source>
        <strain evidence="2">CBS 232.78</strain>
    </source>
</reference>
<name>A0AAE0NZI2_9PEZI</name>
<dbReference type="AlphaFoldDB" id="A0AAE0NZI2"/>
<dbReference type="EMBL" id="JAULSW010000002">
    <property type="protein sequence ID" value="KAK3390469.1"/>
    <property type="molecule type" value="Genomic_DNA"/>
</dbReference>
<dbReference type="Proteomes" id="UP001285441">
    <property type="component" value="Unassembled WGS sequence"/>
</dbReference>
<feature type="compositionally biased region" description="Basic residues" evidence="1">
    <location>
        <begin position="28"/>
        <end position="40"/>
    </location>
</feature>
<evidence type="ECO:0000256" key="1">
    <source>
        <dbReference type="SAM" id="MobiDB-lite"/>
    </source>
</evidence>
<sequence>MPTRRAFLPFFLFHWLNEQFSLRYRQLKSKTGHQAHRQNKTRTEPKQKERDKNNVHNMPLERDVQVNMVVDIPLRNVRTSSPTACQIEANMTEHVKCKSALFLLFL</sequence>
<organism evidence="2 3">
    <name type="scientific">Podospora didyma</name>
    <dbReference type="NCBI Taxonomy" id="330526"/>
    <lineage>
        <taxon>Eukaryota</taxon>
        <taxon>Fungi</taxon>
        <taxon>Dikarya</taxon>
        <taxon>Ascomycota</taxon>
        <taxon>Pezizomycotina</taxon>
        <taxon>Sordariomycetes</taxon>
        <taxon>Sordariomycetidae</taxon>
        <taxon>Sordariales</taxon>
        <taxon>Podosporaceae</taxon>
        <taxon>Podospora</taxon>
    </lineage>
</organism>
<evidence type="ECO:0000313" key="3">
    <source>
        <dbReference type="Proteomes" id="UP001285441"/>
    </source>
</evidence>
<accession>A0AAE0NZI2</accession>
<evidence type="ECO:0000313" key="2">
    <source>
        <dbReference type="EMBL" id="KAK3390469.1"/>
    </source>
</evidence>
<gene>
    <name evidence="2" type="ORF">B0H63DRAFT_116026</name>
</gene>